<dbReference type="Gene3D" id="1.10.246.130">
    <property type="match status" value="1"/>
</dbReference>
<dbReference type="PATRIC" id="fig|1036673.3.peg.2983"/>
<keyword evidence="6" id="KW-0317">Glutathione biosynthesis</keyword>
<evidence type="ECO:0000256" key="2">
    <source>
        <dbReference type="ARBA" id="ARBA00001089"/>
    </source>
</evidence>
<evidence type="ECO:0000256" key="4">
    <source>
        <dbReference type="PIRSR" id="PIRSR600101-1"/>
    </source>
</evidence>
<dbReference type="GO" id="GO:0036374">
    <property type="term" value="F:glutathione hydrolase activity"/>
    <property type="evidence" value="ECO:0007669"/>
    <property type="project" value="UniProtKB-UniRule"/>
</dbReference>
<dbReference type="AlphaFoldDB" id="F8FF81"/>
<accession>F8FF81</accession>
<keyword evidence="6 7" id="KW-0808">Transferase</keyword>
<name>F8FF81_PAEMK</name>
<dbReference type="Proteomes" id="UP000006620">
    <property type="component" value="Chromosome"/>
</dbReference>
<evidence type="ECO:0000313" key="7">
    <source>
        <dbReference type="EMBL" id="AEI41799.1"/>
    </source>
</evidence>
<keyword evidence="6" id="KW-0012">Acyltransferase</keyword>
<dbReference type="GO" id="GO:0006750">
    <property type="term" value="P:glutathione biosynthetic process"/>
    <property type="evidence" value="ECO:0007669"/>
    <property type="project" value="UniProtKB-KW"/>
</dbReference>
<dbReference type="InterPro" id="IPR052896">
    <property type="entry name" value="GGT-like_enzyme"/>
</dbReference>
<evidence type="ECO:0000256" key="3">
    <source>
        <dbReference type="ARBA" id="ARBA00047417"/>
    </source>
</evidence>
<dbReference type="KEGG" id="pms:KNP414_03241"/>
<dbReference type="InterPro" id="IPR000101">
    <property type="entry name" value="GGT_peptidase"/>
</dbReference>
<dbReference type="RefSeq" id="WP_013916958.1">
    <property type="nucleotide sequence ID" value="NC_015690.1"/>
</dbReference>
<comment type="catalytic activity">
    <reaction evidence="3 6">
        <text>an N-terminal (5-L-glutamyl)-[peptide] + an alpha-amino acid = 5-L-glutamyl amino acid + an N-terminal L-alpha-aminoacyl-[peptide]</text>
        <dbReference type="Rhea" id="RHEA:23904"/>
        <dbReference type="Rhea" id="RHEA-COMP:9780"/>
        <dbReference type="Rhea" id="RHEA-COMP:9795"/>
        <dbReference type="ChEBI" id="CHEBI:77644"/>
        <dbReference type="ChEBI" id="CHEBI:78597"/>
        <dbReference type="ChEBI" id="CHEBI:78599"/>
        <dbReference type="ChEBI" id="CHEBI:78608"/>
        <dbReference type="EC" id="2.3.2.2"/>
    </reaction>
</comment>
<dbReference type="EC" id="3.4.19.13" evidence="6"/>
<dbReference type="GO" id="GO:0006751">
    <property type="term" value="P:glutathione catabolic process"/>
    <property type="evidence" value="ECO:0007669"/>
    <property type="project" value="UniProtKB-UniRule"/>
</dbReference>
<evidence type="ECO:0000256" key="6">
    <source>
        <dbReference type="RuleBase" id="RU368036"/>
    </source>
</evidence>
<comment type="similarity">
    <text evidence="6">Belongs to the gamma-glutamyltransferase family.</text>
</comment>
<dbReference type="InterPro" id="IPR043138">
    <property type="entry name" value="GGT_lsub"/>
</dbReference>
<keyword evidence="6" id="KW-0378">Hydrolase</keyword>
<sequence>MRNTMPAGYRSMVTSPHYLASAVGSAILQQGGSAYDASVAVSAALGVVYPHMTGLGGDAFFLIYDAASGKVEGLNGSGRAGSGATVDAYTRQGLFAIPHRGPLSAVTVPGMVDAWWEVWQRGGRLPWADVLEPARRYAEEGFPVSRDLHRWMQRDEAWLRQDAGLSSLYLSGGRLLGEGERLVQPDLAAALRTLQAEGRDAFYTGSLMKGITEGLRKDGGLLVPEDFAAHRSTWVKPVSTTYRGCEVLQMPPNSQGFSVLMMLNMLEGMDLSGIGRNSAEFYHLAAEVVKRAFRDRDRYLTDPEFAAVPLEQLLSKEYAQTLAAGIELQPPAAAPHLSPASGQDTAYAAVVDEDGNAVSFIQSLYFDFGSAYMPEGTGIILQNRGSFFSLEETHVNALAPGKRTFHTLMPGMMLQNGVPSLLMGTQGGEGQPQTTLSLITGVVDYGCTIQEAVDLPRWVYGRTWGEDSDKLRIEDRGLGAEADRLKAWGHNVQLFGAWDGIMGQAQGIRIGSDGLRTGAADLRGDGAAIGW</sequence>
<feature type="active site" description="Nucleophile" evidence="4">
    <location>
        <position position="345"/>
    </location>
</feature>
<dbReference type="Pfam" id="PF01019">
    <property type="entry name" value="G_glu_transpept"/>
    <property type="match status" value="1"/>
</dbReference>
<dbReference type="NCBIfam" id="TIGR00066">
    <property type="entry name" value="g_glut_trans"/>
    <property type="match status" value="1"/>
</dbReference>
<reference evidence="8" key="1">
    <citation type="submission" date="2011-06" db="EMBL/GenBank/DDBJ databases">
        <title>Complete genome sequence of Paenibacillus mucilaginosus KNP414.</title>
        <authorList>
            <person name="Wang J."/>
            <person name="Hu S."/>
            <person name="Hu X."/>
            <person name="Zhang B."/>
            <person name="Dong D."/>
            <person name="Zhang S."/>
            <person name="Zhao K."/>
            <person name="Wu D."/>
        </authorList>
    </citation>
    <scope>NUCLEOTIDE SEQUENCE [LARGE SCALE GENOMIC DNA]</scope>
    <source>
        <strain evidence="8">KNP414</strain>
    </source>
</reference>
<feature type="binding site" evidence="5">
    <location>
        <position position="428"/>
    </location>
    <ligand>
        <name>L-glutamate</name>
        <dbReference type="ChEBI" id="CHEBI:29985"/>
    </ligand>
</feature>
<dbReference type="SUPFAM" id="SSF56235">
    <property type="entry name" value="N-terminal nucleophile aminohydrolases (Ntn hydrolases)"/>
    <property type="match status" value="1"/>
</dbReference>
<comment type="PTM">
    <text evidence="6">Cleaved by autocatalysis into a large and a small subunit.</text>
</comment>
<dbReference type="PANTHER" id="PTHR43881:SF1">
    <property type="entry name" value="GAMMA-GLUTAMYLTRANSPEPTIDASE (AFU_ORTHOLOGUE AFUA_4G13580)"/>
    <property type="match status" value="1"/>
</dbReference>
<dbReference type="Gene3D" id="3.60.20.40">
    <property type="match status" value="1"/>
</dbReference>
<keyword evidence="6" id="KW-0865">Zymogen</keyword>
<dbReference type="HOGENOM" id="CLU_014813_3_2_9"/>
<comment type="catalytic activity">
    <reaction evidence="1 6">
        <text>an S-substituted glutathione + H2O = an S-substituted L-cysteinylglycine + L-glutamate</text>
        <dbReference type="Rhea" id="RHEA:59468"/>
        <dbReference type="ChEBI" id="CHEBI:15377"/>
        <dbReference type="ChEBI" id="CHEBI:29985"/>
        <dbReference type="ChEBI" id="CHEBI:90779"/>
        <dbReference type="ChEBI" id="CHEBI:143103"/>
        <dbReference type="EC" id="3.4.19.13"/>
    </reaction>
</comment>
<dbReference type="GO" id="GO:0103068">
    <property type="term" value="F:leukotriene C4 gamma-glutamyl transferase activity"/>
    <property type="evidence" value="ECO:0007669"/>
    <property type="project" value="UniProtKB-EC"/>
</dbReference>
<reference evidence="7 8" key="2">
    <citation type="journal article" date="2013" name="Genome Announc.">
        <title>Genome Sequence of Growth-Improving Paenibacillus mucilaginosus Strain KNP414.</title>
        <authorList>
            <person name="Lu J.J."/>
            <person name="Wang J.F."/>
            <person name="Hu X.F."/>
        </authorList>
    </citation>
    <scope>NUCLEOTIDE SEQUENCE [LARGE SCALE GENOMIC DNA]</scope>
    <source>
        <strain evidence="7 8">KNP414</strain>
    </source>
</reference>
<dbReference type="EC" id="2.3.2.2" evidence="6"/>
<evidence type="ECO:0000256" key="1">
    <source>
        <dbReference type="ARBA" id="ARBA00001049"/>
    </source>
</evidence>
<dbReference type="MEROPS" id="T03.025"/>
<comment type="subunit">
    <text evidence="6">This enzyme consists of two polypeptide chains, which are synthesized in precursor form from a single polypeptide.</text>
</comment>
<dbReference type="UniPathway" id="UPA00204"/>
<protein>
    <recommendedName>
        <fullName evidence="6">Glutathione hydrolase proenzyme</fullName>
        <ecNumber evidence="6">2.3.2.2</ecNumber>
        <ecNumber evidence="6">3.4.19.13</ecNumber>
    </recommendedName>
    <component>
        <recommendedName>
            <fullName evidence="6">Glutathione hydrolase large chain</fullName>
        </recommendedName>
    </component>
    <component>
        <recommendedName>
            <fullName evidence="6">Glutathione hydrolase small chain</fullName>
        </recommendedName>
    </component>
</protein>
<dbReference type="InterPro" id="IPR029055">
    <property type="entry name" value="Ntn_hydrolases_N"/>
</dbReference>
<dbReference type="EMBL" id="CP002869">
    <property type="protein sequence ID" value="AEI41799.1"/>
    <property type="molecule type" value="Genomic_DNA"/>
</dbReference>
<dbReference type="PANTHER" id="PTHR43881">
    <property type="entry name" value="GAMMA-GLUTAMYLTRANSPEPTIDASE (AFU_ORTHOLOGUE AFUA_4G13580)"/>
    <property type="match status" value="1"/>
</dbReference>
<organism evidence="7 8">
    <name type="scientific">Paenibacillus mucilaginosus (strain KNP414)</name>
    <dbReference type="NCBI Taxonomy" id="1036673"/>
    <lineage>
        <taxon>Bacteria</taxon>
        <taxon>Bacillati</taxon>
        <taxon>Bacillota</taxon>
        <taxon>Bacilli</taxon>
        <taxon>Bacillales</taxon>
        <taxon>Paenibacillaceae</taxon>
        <taxon>Paenibacillus</taxon>
    </lineage>
</organism>
<proteinExistence type="inferred from homology"/>
<dbReference type="PRINTS" id="PR01210">
    <property type="entry name" value="GGTRANSPTASE"/>
</dbReference>
<comment type="catalytic activity">
    <reaction evidence="2 6">
        <text>glutathione + H2O = L-cysteinylglycine + L-glutamate</text>
        <dbReference type="Rhea" id="RHEA:28807"/>
        <dbReference type="ChEBI" id="CHEBI:15377"/>
        <dbReference type="ChEBI" id="CHEBI:29985"/>
        <dbReference type="ChEBI" id="CHEBI:57925"/>
        <dbReference type="ChEBI" id="CHEBI:61694"/>
        <dbReference type="EC" id="3.4.19.13"/>
    </reaction>
</comment>
<dbReference type="InterPro" id="IPR043137">
    <property type="entry name" value="GGT_ssub_C"/>
</dbReference>
<evidence type="ECO:0000256" key="5">
    <source>
        <dbReference type="PIRSR" id="PIRSR600101-2"/>
    </source>
</evidence>
<gene>
    <name evidence="7" type="ordered locus">KNP414_03241</name>
</gene>
<comment type="pathway">
    <text evidence="6">Sulfur metabolism; glutathione metabolism.</text>
</comment>
<evidence type="ECO:0000313" key="8">
    <source>
        <dbReference type="Proteomes" id="UP000006620"/>
    </source>
</evidence>